<dbReference type="AlphaFoldDB" id="A0A845RNL2"/>
<reference evidence="2 3" key="1">
    <citation type="submission" date="2018-08" db="EMBL/GenBank/DDBJ databases">
        <title>Murine metabolic-syndrome-specific gut microbial biobank.</title>
        <authorList>
            <person name="Liu C."/>
        </authorList>
    </citation>
    <scope>NUCLEOTIDE SEQUENCE [LARGE SCALE GENOMIC DNA]</scope>
    <source>
        <strain evidence="2 3">X69</strain>
    </source>
</reference>
<dbReference type="Proteomes" id="UP000446348">
    <property type="component" value="Unassembled WGS sequence"/>
</dbReference>
<dbReference type="EMBL" id="QXWZ01000052">
    <property type="protein sequence ID" value="NBI80395.1"/>
    <property type="molecule type" value="Genomic_DNA"/>
</dbReference>
<proteinExistence type="predicted"/>
<accession>A0A845RNL2</accession>
<gene>
    <name evidence="2" type="ORF">D3Z39_16355</name>
</gene>
<organism evidence="2 3">
    <name type="scientific">Anaerotruncus colihominis</name>
    <dbReference type="NCBI Taxonomy" id="169435"/>
    <lineage>
        <taxon>Bacteria</taxon>
        <taxon>Bacillati</taxon>
        <taxon>Bacillota</taxon>
        <taxon>Clostridia</taxon>
        <taxon>Eubacteriales</taxon>
        <taxon>Oscillospiraceae</taxon>
        <taxon>Anaerotruncus</taxon>
    </lineage>
</organism>
<feature type="non-terminal residue" evidence="2">
    <location>
        <position position="1"/>
    </location>
</feature>
<feature type="region of interest" description="Disordered" evidence="1">
    <location>
        <begin position="1"/>
        <end position="33"/>
    </location>
</feature>
<protein>
    <submittedName>
        <fullName evidence="2">SpoVG family protein</fullName>
    </submittedName>
</protein>
<name>A0A845RNL2_9FIRM</name>
<evidence type="ECO:0000256" key="1">
    <source>
        <dbReference type="SAM" id="MobiDB-lite"/>
    </source>
</evidence>
<evidence type="ECO:0000313" key="3">
    <source>
        <dbReference type="Proteomes" id="UP000446348"/>
    </source>
</evidence>
<comment type="caution">
    <text evidence="2">The sequence shown here is derived from an EMBL/GenBank/DDBJ whole genome shotgun (WGS) entry which is preliminary data.</text>
</comment>
<feature type="compositionally biased region" description="Polar residues" evidence="1">
    <location>
        <begin position="1"/>
        <end position="24"/>
    </location>
</feature>
<evidence type="ECO:0000313" key="2">
    <source>
        <dbReference type="EMBL" id="NBI80395.1"/>
    </source>
</evidence>
<sequence length="33" mass="3669">AVLDAYQQTLAQIPQRQQEGQSQDAPPAPEMKM</sequence>